<evidence type="ECO:0000256" key="3">
    <source>
        <dbReference type="ARBA" id="ARBA00022989"/>
    </source>
</evidence>
<reference evidence="7 8" key="1">
    <citation type="submission" date="2015-09" db="EMBL/GenBank/DDBJ databases">
        <title>A metagenomics-based metabolic model of nitrate-dependent anaerobic oxidation of methane by Methanoperedens-like archaea.</title>
        <authorList>
            <person name="Arshad A."/>
            <person name="Speth D.R."/>
            <person name="De Graaf R.M."/>
            <person name="Op Den Camp H.J."/>
            <person name="Jetten M.S."/>
            <person name="Welte C.U."/>
        </authorList>
    </citation>
    <scope>NUCLEOTIDE SEQUENCE [LARGE SCALE GENOMIC DNA]</scope>
</reference>
<evidence type="ECO:0000259" key="6">
    <source>
        <dbReference type="Pfam" id="PF12698"/>
    </source>
</evidence>
<dbReference type="InterPro" id="IPR013525">
    <property type="entry name" value="ABC2_TM"/>
</dbReference>
<feature type="transmembrane region" description="Helical" evidence="5">
    <location>
        <begin position="17"/>
        <end position="35"/>
    </location>
</feature>
<gene>
    <name evidence="7" type="ORF">MPEBLZ_03364</name>
</gene>
<dbReference type="EMBL" id="LKCM01000268">
    <property type="protein sequence ID" value="KPQ42054.1"/>
    <property type="molecule type" value="Genomic_DNA"/>
</dbReference>
<dbReference type="Pfam" id="PF12698">
    <property type="entry name" value="ABC2_membrane_3"/>
    <property type="match status" value="1"/>
</dbReference>
<feature type="transmembrane region" description="Helical" evidence="5">
    <location>
        <begin position="72"/>
        <end position="94"/>
    </location>
</feature>
<evidence type="ECO:0000313" key="7">
    <source>
        <dbReference type="EMBL" id="KPQ42054.1"/>
    </source>
</evidence>
<comment type="subcellular location">
    <subcellularLocation>
        <location evidence="1">Membrane</location>
        <topology evidence="1">Multi-pass membrane protein</topology>
    </subcellularLocation>
</comment>
<evidence type="ECO:0000313" key="8">
    <source>
        <dbReference type="Proteomes" id="UP000050360"/>
    </source>
</evidence>
<accession>A0A0P7ZEW6</accession>
<keyword evidence="2 5" id="KW-0812">Transmembrane</keyword>
<protein>
    <submittedName>
        <fullName evidence="7">ATP-dependent Na+ efflux pump</fullName>
    </submittedName>
</protein>
<evidence type="ECO:0000256" key="2">
    <source>
        <dbReference type="ARBA" id="ARBA00022692"/>
    </source>
</evidence>
<name>A0A0P7ZEW6_9EURY</name>
<proteinExistence type="predicted"/>
<dbReference type="GO" id="GO:0140359">
    <property type="term" value="F:ABC-type transporter activity"/>
    <property type="evidence" value="ECO:0007669"/>
    <property type="project" value="InterPro"/>
</dbReference>
<organism evidence="7 8">
    <name type="scientific">Candidatus Methanoperedens nitratireducens</name>
    <dbReference type="NCBI Taxonomy" id="1392998"/>
    <lineage>
        <taxon>Archaea</taxon>
        <taxon>Methanobacteriati</taxon>
        <taxon>Methanobacteriota</taxon>
        <taxon>Stenosarchaea group</taxon>
        <taxon>Methanomicrobia</taxon>
        <taxon>Methanosarcinales</taxon>
        <taxon>ANME-2 cluster</taxon>
        <taxon>Candidatus Methanoperedentaceae</taxon>
        <taxon>Candidatus Methanoperedens</taxon>
    </lineage>
</organism>
<sequence length="117" mass="13113">MAGVGAIATTSREGQQIAVIFSLTGSFPFMFSQFIVTNPNEIFAKALSIFPLTSPITMIMRLSITDVPFYEIIISIFVLVFSAYFTIEISVRIFRASLLMYGKKPTIKELIKYVRQG</sequence>
<dbReference type="GO" id="GO:0016020">
    <property type="term" value="C:membrane"/>
    <property type="evidence" value="ECO:0007669"/>
    <property type="project" value="UniProtKB-SubCell"/>
</dbReference>
<feature type="domain" description="ABC-2 type transporter transmembrane" evidence="6">
    <location>
        <begin position="4"/>
        <end position="86"/>
    </location>
</feature>
<comment type="caution">
    <text evidence="7">The sequence shown here is derived from an EMBL/GenBank/DDBJ whole genome shotgun (WGS) entry which is preliminary data.</text>
</comment>
<keyword evidence="4 5" id="KW-0472">Membrane</keyword>
<dbReference type="AlphaFoldDB" id="A0A0P7ZEW6"/>
<evidence type="ECO:0000256" key="1">
    <source>
        <dbReference type="ARBA" id="ARBA00004141"/>
    </source>
</evidence>
<evidence type="ECO:0000256" key="5">
    <source>
        <dbReference type="SAM" id="Phobius"/>
    </source>
</evidence>
<dbReference type="Proteomes" id="UP000050360">
    <property type="component" value="Unassembled WGS sequence"/>
</dbReference>
<keyword evidence="3 5" id="KW-1133">Transmembrane helix</keyword>
<evidence type="ECO:0000256" key="4">
    <source>
        <dbReference type="ARBA" id="ARBA00023136"/>
    </source>
</evidence>